<feature type="chain" id="PRO_5035152752" description="SbsA Ig-like domain-containing protein" evidence="3">
    <location>
        <begin position="47"/>
        <end position="573"/>
    </location>
</feature>
<evidence type="ECO:0000259" key="4">
    <source>
        <dbReference type="Pfam" id="PF13205"/>
    </source>
</evidence>
<evidence type="ECO:0000256" key="3">
    <source>
        <dbReference type="SAM" id="SignalP"/>
    </source>
</evidence>
<organism evidence="5 6">
    <name type="scientific">Hymenobacter setariae</name>
    <dbReference type="NCBI Taxonomy" id="2594794"/>
    <lineage>
        <taxon>Bacteria</taxon>
        <taxon>Pseudomonadati</taxon>
        <taxon>Bacteroidota</taxon>
        <taxon>Cytophagia</taxon>
        <taxon>Cytophagales</taxon>
        <taxon>Hymenobacteraceae</taxon>
        <taxon>Hymenobacter</taxon>
    </lineage>
</organism>
<keyword evidence="6" id="KW-1185">Reference proteome</keyword>
<dbReference type="Gene3D" id="2.60.40.1120">
    <property type="entry name" value="Carboxypeptidase-like, regulatory domain"/>
    <property type="match status" value="1"/>
</dbReference>
<dbReference type="Proteomes" id="UP000317624">
    <property type="component" value="Unassembled WGS sequence"/>
</dbReference>
<keyword evidence="1 3" id="KW-0732">Signal</keyword>
<dbReference type="Pfam" id="PF13205">
    <property type="entry name" value="Big_5"/>
    <property type="match status" value="1"/>
</dbReference>
<evidence type="ECO:0000256" key="1">
    <source>
        <dbReference type="ARBA" id="ARBA00022729"/>
    </source>
</evidence>
<dbReference type="InterPro" id="IPR013784">
    <property type="entry name" value="Carb-bd-like_fold"/>
</dbReference>
<proteinExistence type="predicted"/>
<evidence type="ECO:0000313" key="5">
    <source>
        <dbReference type="EMBL" id="TVT41217.1"/>
    </source>
</evidence>
<dbReference type="AlphaFoldDB" id="A0A558BXH0"/>
<accession>A0A558BXH0</accession>
<dbReference type="EMBL" id="VMRJ01000002">
    <property type="protein sequence ID" value="TVT41217.1"/>
    <property type="molecule type" value="Genomic_DNA"/>
</dbReference>
<dbReference type="OrthoDB" id="121544at2"/>
<evidence type="ECO:0000313" key="6">
    <source>
        <dbReference type="Proteomes" id="UP000317624"/>
    </source>
</evidence>
<feature type="signal peptide" evidence="3">
    <location>
        <begin position="1"/>
        <end position="46"/>
    </location>
</feature>
<feature type="region of interest" description="Disordered" evidence="2">
    <location>
        <begin position="359"/>
        <end position="378"/>
    </location>
</feature>
<dbReference type="GO" id="GO:0030246">
    <property type="term" value="F:carbohydrate binding"/>
    <property type="evidence" value="ECO:0007669"/>
    <property type="project" value="InterPro"/>
</dbReference>
<reference evidence="5 6" key="1">
    <citation type="submission" date="2019-07" db="EMBL/GenBank/DDBJ databases">
        <title>Hymenobacter sp. straun FUR1 Genome sequencing and assembly.</title>
        <authorList>
            <person name="Chhetri G."/>
        </authorList>
    </citation>
    <scope>NUCLEOTIDE SEQUENCE [LARGE SCALE GENOMIC DNA]</scope>
    <source>
        <strain evidence="5 6">Fur1</strain>
    </source>
</reference>
<name>A0A558BXH0_9BACT</name>
<sequence length="573" mass="63106">MPAARFSLFTHFRFSFFRRCLGSHATRRGWASLVATAGLAALGSCAAVSSPQGGPRDRTPPRLIATSPDSAARNVKQQFIRLTFSEAVQVKDLPKNLLITPQLGPDNQYQLREDRNSVTLQFPKPLEPNTTYSFNFRKAIVDITESLPAKYQALSFSTGPTLDSAKVQGTVTDLLTSRPVADASVGLYRVADTAGVRRGSPYYLTRADSKGNYELNFIKSGQYNLYAWVDKNNNGRYDDGEKLAYLPAPLTLSDTTRPRALLLTQPDRLAPRRTNLERSATQVRLRFNEGLRTLSLAPATGATPANTAALQESVLVTENGRAAILYRTPTLGDGRYLLAVTDSTGNTARDTLNITFPVPTASSRKAAPPAGTTVEGNPRSVFRQGQVQFKFPVPVRLTPGQPVGTLVEDSVKRRPLRLPADGTLSPDRTELTIILDTKAQKNVEISLDTTTITAINGQSLGLRRALRLAVTDIDPNGVIKGTIQTQEKQFDLQLLDDKYQVVRQLRSPKGRYRFDRLPPGSYRLRVLVDKDGDGRWRGPDPNLRVPPEPILVSPTLIKLRANFELDDPVKLAF</sequence>
<protein>
    <recommendedName>
        <fullName evidence="4">SbsA Ig-like domain-containing protein</fullName>
    </recommendedName>
</protein>
<feature type="domain" description="SbsA Ig-like" evidence="4">
    <location>
        <begin position="57"/>
        <end position="158"/>
    </location>
</feature>
<dbReference type="RefSeq" id="WP_144845883.1">
    <property type="nucleotide sequence ID" value="NZ_VMRJ01000002.1"/>
</dbReference>
<comment type="caution">
    <text evidence="5">The sequence shown here is derived from an EMBL/GenBank/DDBJ whole genome shotgun (WGS) entry which is preliminary data.</text>
</comment>
<dbReference type="SUPFAM" id="SSF49452">
    <property type="entry name" value="Starch-binding domain-like"/>
    <property type="match status" value="1"/>
</dbReference>
<dbReference type="InterPro" id="IPR032812">
    <property type="entry name" value="SbsA_Ig"/>
</dbReference>
<gene>
    <name evidence="5" type="ORF">FNT36_07080</name>
</gene>
<evidence type="ECO:0000256" key="2">
    <source>
        <dbReference type="SAM" id="MobiDB-lite"/>
    </source>
</evidence>